<feature type="signal peptide" evidence="2">
    <location>
        <begin position="1"/>
        <end position="30"/>
    </location>
</feature>
<dbReference type="Proteomes" id="UP000800092">
    <property type="component" value="Unassembled WGS sequence"/>
</dbReference>
<dbReference type="EMBL" id="ML991789">
    <property type="protein sequence ID" value="KAF2235733.1"/>
    <property type="molecule type" value="Genomic_DNA"/>
</dbReference>
<dbReference type="GO" id="GO:0016042">
    <property type="term" value="P:lipid catabolic process"/>
    <property type="evidence" value="ECO:0007669"/>
    <property type="project" value="UniProtKB-UniRule"/>
</dbReference>
<keyword evidence="4" id="KW-1185">Reference proteome</keyword>
<evidence type="ECO:0000256" key="2">
    <source>
        <dbReference type="PIRNR" id="PIRNR029171"/>
    </source>
</evidence>
<sequence length="436" mass="46205">MHLSRSLLSLHLVAAAAAAAVLLPTSPSLSQPIPPSQDAWYTAPSGWNGSAPGTILRIRQAPGNLTSEAQIANASAAYNILYRTTDSHFQPSWAVTTLFIPKTEYLSPSGRLALLSFQFAYDSADVDSSPSYGIYNDLAVTVPSLGVPSQTATINLALGNGWFVQTPDFEGPQAAFGAVVQEGHATLDAQRAVLSLAKTVLAVEPDKVTVALWGYSGGSVATAAAAELQVQYAPELTLAGAASGGLVTNLSTTLDGFNGSAIAGDLVSSVLGLMAEYPAADAYIRSRLVPATAAKFLGTYNRTLLNATAYWDNVDVYSYFIGGREDLFNSSVMKKIFAYDTVLGVYGVPTTPLYFYKAVGDEYCPVRETDALVNQYSATNPDITYQRNTVGGHVDELINGQPGAFEWLWGIFNESHIPLAACSIQNVTVNISSTNS</sequence>
<evidence type="ECO:0000313" key="3">
    <source>
        <dbReference type="EMBL" id="KAF2235733.1"/>
    </source>
</evidence>
<proteinExistence type="inferred from homology"/>
<keyword evidence="2" id="KW-0732">Signal</keyword>
<dbReference type="Pfam" id="PF03583">
    <property type="entry name" value="LIP"/>
    <property type="match status" value="1"/>
</dbReference>
<dbReference type="PANTHER" id="PTHR34853:SF5">
    <property type="entry name" value="LIP-DOMAIN-CONTAINING PROTEIN-RELATED"/>
    <property type="match status" value="1"/>
</dbReference>
<evidence type="ECO:0000256" key="1">
    <source>
        <dbReference type="ARBA" id="ARBA00022801"/>
    </source>
</evidence>
<dbReference type="InterPro" id="IPR005152">
    <property type="entry name" value="Lipase_secreted"/>
</dbReference>
<name>A0A6A6HE18_VIRVR</name>
<comment type="similarity">
    <text evidence="2">Belongs to the AB hydrolase superfamily. Lipase family.</text>
</comment>
<gene>
    <name evidence="3" type="ORF">EV356DRAFT_522825</name>
</gene>
<dbReference type="InterPro" id="IPR029058">
    <property type="entry name" value="AB_hydrolase_fold"/>
</dbReference>
<reference evidence="3" key="1">
    <citation type="journal article" date="2020" name="Stud. Mycol.">
        <title>101 Dothideomycetes genomes: a test case for predicting lifestyles and emergence of pathogens.</title>
        <authorList>
            <person name="Haridas S."/>
            <person name="Albert R."/>
            <person name="Binder M."/>
            <person name="Bloem J."/>
            <person name="Labutti K."/>
            <person name="Salamov A."/>
            <person name="Andreopoulos B."/>
            <person name="Baker S."/>
            <person name="Barry K."/>
            <person name="Bills G."/>
            <person name="Bluhm B."/>
            <person name="Cannon C."/>
            <person name="Castanera R."/>
            <person name="Culley D."/>
            <person name="Daum C."/>
            <person name="Ezra D."/>
            <person name="Gonzalez J."/>
            <person name="Henrissat B."/>
            <person name="Kuo A."/>
            <person name="Liang C."/>
            <person name="Lipzen A."/>
            <person name="Lutzoni F."/>
            <person name="Magnuson J."/>
            <person name="Mondo S."/>
            <person name="Nolan M."/>
            <person name="Ohm R."/>
            <person name="Pangilinan J."/>
            <person name="Park H.-J."/>
            <person name="Ramirez L."/>
            <person name="Alfaro M."/>
            <person name="Sun H."/>
            <person name="Tritt A."/>
            <person name="Yoshinaga Y."/>
            <person name="Zwiers L.-H."/>
            <person name="Turgeon B."/>
            <person name="Goodwin S."/>
            <person name="Spatafora J."/>
            <person name="Crous P."/>
            <person name="Grigoriev I."/>
        </authorList>
    </citation>
    <scope>NUCLEOTIDE SEQUENCE</scope>
    <source>
        <strain evidence="3">Tuck. ex Michener</strain>
    </source>
</reference>
<dbReference type="SUPFAM" id="SSF53474">
    <property type="entry name" value="alpha/beta-Hydrolases"/>
    <property type="match status" value="1"/>
</dbReference>
<accession>A0A6A6HE18</accession>
<dbReference type="GO" id="GO:0004806">
    <property type="term" value="F:triacylglycerol lipase activity"/>
    <property type="evidence" value="ECO:0007669"/>
    <property type="project" value="UniProtKB-UniRule"/>
</dbReference>
<dbReference type="OrthoDB" id="2373480at2759"/>
<dbReference type="Gene3D" id="1.10.260.130">
    <property type="match status" value="1"/>
</dbReference>
<organism evidence="3 4">
    <name type="scientific">Viridothelium virens</name>
    <name type="common">Speckled blister lichen</name>
    <name type="synonym">Trypethelium virens</name>
    <dbReference type="NCBI Taxonomy" id="1048519"/>
    <lineage>
        <taxon>Eukaryota</taxon>
        <taxon>Fungi</taxon>
        <taxon>Dikarya</taxon>
        <taxon>Ascomycota</taxon>
        <taxon>Pezizomycotina</taxon>
        <taxon>Dothideomycetes</taxon>
        <taxon>Dothideomycetes incertae sedis</taxon>
        <taxon>Trypetheliales</taxon>
        <taxon>Trypetheliaceae</taxon>
        <taxon>Viridothelium</taxon>
    </lineage>
</organism>
<evidence type="ECO:0000313" key="4">
    <source>
        <dbReference type="Proteomes" id="UP000800092"/>
    </source>
</evidence>
<feature type="chain" id="PRO_5025720624" evidence="2">
    <location>
        <begin position="31"/>
        <end position="436"/>
    </location>
</feature>
<dbReference type="PIRSF" id="PIRSF029171">
    <property type="entry name" value="Esterase_LipA"/>
    <property type="match status" value="1"/>
</dbReference>
<dbReference type="Gene3D" id="3.40.50.1820">
    <property type="entry name" value="alpha/beta hydrolase"/>
    <property type="match status" value="1"/>
</dbReference>
<dbReference type="PANTHER" id="PTHR34853">
    <property type="match status" value="1"/>
</dbReference>
<keyword evidence="1" id="KW-0378">Hydrolase</keyword>
<protein>
    <submittedName>
        <fullName evidence="3">LIP-domain-containing protein</fullName>
    </submittedName>
</protein>
<dbReference type="AlphaFoldDB" id="A0A6A6HE18"/>